<dbReference type="InterPro" id="IPR019826">
    <property type="entry name" value="Carboxylesterase_B_AS"/>
</dbReference>
<dbReference type="InterPro" id="IPR050309">
    <property type="entry name" value="Type-B_Carboxylest/Lipase"/>
</dbReference>
<keyword evidence="2 3" id="KW-0378">Hydrolase</keyword>
<protein>
    <recommendedName>
        <fullName evidence="3">Carboxylic ester hydrolase</fullName>
        <ecNumber evidence="3">3.1.1.-</ecNumber>
    </recommendedName>
</protein>
<dbReference type="AlphaFoldDB" id="A0A840QKA9"/>
<feature type="domain" description="Carboxylesterase type B" evidence="4">
    <location>
        <begin position="9"/>
        <end position="317"/>
    </location>
</feature>
<dbReference type="SUPFAM" id="SSF53474">
    <property type="entry name" value="alpha/beta-Hydrolases"/>
    <property type="match status" value="1"/>
</dbReference>
<keyword evidence="6" id="KW-1185">Reference proteome</keyword>
<dbReference type="InterPro" id="IPR029058">
    <property type="entry name" value="AB_hydrolase_fold"/>
</dbReference>
<organism evidence="5 6">
    <name type="scientific">Saccharopolyspora phatthalungensis</name>
    <dbReference type="NCBI Taxonomy" id="664693"/>
    <lineage>
        <taxon>Bacteria</taxon>
        <taxon>Bacillati</taxon>
        <taxon>Actinomycetota</taxon>
        <taxon>Actinomycetes</taxon>
        <taxon>Pseudonocardiales</taxon>
        <taxon>Pseudonocardiaceae</taxon>
        <taxon>Saccharopolyspora</taxon>
    </lineage>
</organism>
<dbReference type="PROSITE" id="PS00122">
    <property type="entry name" value="CARBOXYLESTERASE_B_1"/>
    <property type="match status" value="1"/>
</dbReference>
<dbReference type="EMBL" id="JACHIW010000002">
    <property type="protein sequence ID" value="MBB5158733.1"/>
    <property type="molecule type" value="Genomic_DNA"/>
</dbReference>
<evidence type="ECO:0000256" key="1">
    <source>
        <dbReference type="ARBA" id="ARBA00005964"/>
    </source>
</evidence>
<sequence length="476" mass="51789">MTRSRDATLVIETASGRVRGFVDRGVPNWRGIPYGRVTQRFRPAHERHSVDLVDARAWGAVSWQVQMGASPERWTPLYPDAVKSEQCLNLNVWTRQPDRADPQPVLVWLHPGRHMVGGNMPTVDPWVFAAHHDVVIVSANYRLGPWGWLYLGALDPDFADGSNLAVRDQLLLLRWVRDNIARFGGDPGNVTLFGLSTGASDVATLLGVPAARGLFHQAAIYSGSADQVGELSEAARFAERFIAAAESLAQTPSELVNLSNTALRYIHRRTIQGGPARYDPVVDGDVLHQPPLRSIADGSVSEVPLLVSVTSDEARILDLVRGNAVDERYARLVEDDGHSGGSRHGVGHDDKISLLSRKLYVEPAERLLAAATGAGGHCWAQVFDYHPTTSHLAGNPLVSGKPVHGADTSALFCDVHGCAGTDEDRAVGAEEQRALIDLARNGRPDWQRYTVDRPVAKWLNPDSTDTQTLGALPGEP</sequence>
<gene>
    <name evidence="5" type="ORF">BJ970_006332</name>
</gene>
<reference evidence="5 6" key="1">
    <citation type="submission" date="2020-08" db="EMBL/GenBank/DDBJ databases">
        <title>Sequencing the genomes of 1000 actinobacteria strains.</title>
        <authorList>
            <person name="Klenk H.-P."/>
        </authorList>
    </citation>
    <scope>NUCLEOTIDE SEQUENCE [LARGE SCALE GENOMIC DNA]</scope>
    <source>
        <strain evidence="5 6">DSM 45584</strain>
    </source>
</reference>
<dbReference type="InterPro" id="IPR002018">
    <property type="entry name" value="CarbesteraseB"/>
</dbReference>
<evidence type="ECO:0000313" key="6">
    <source>
        <dbReference type="Proteomes" id="UP000584374"/>
    </source>
</evidence>
<dbReference type="EC" id="3.1.1.-" evidence="3"/>
<dbReference type="Proteomes" id="UP000584374">
    <property type="component" value="Unassembled WGS sequence"/>
</dbReference>
<accession>A0A840QKA9</accession>
<proteinExistence type="inferred from homology"/>
<comment type="caution">
    <text evidence="5">The sequence shown here is derived from an EMBL/GenBank/DDBJ whole genome shotgun (WGS) entry which is preliminary data.</text>
</comment>
<dbReference type="PANTHER" id="PTHR11559">
    <property type="entry name" value="CARBOXYLESTERASE"/>
    <property type="match status" value="1"/>
</dbReference>
<comment type="similarity">
    <text evidence="1 3">Belongs to the type-B carboxylesterase/lipase family.</text>
</comment>
<name>A0A840QKA9_9PSEU</name>
<evidence type="ECO:0000256" key="2">
    <source>
        <dbReference type="ARBA" id="ARBA00022801"/>
    </source>
</evidence>
<evidence type="ECO:0000256" key="3">
    <source>
        <dbReference type="RuleBase" id="RU361235"/>
    </source>
</evidence>
<dbReference type="Gene3D" id="3.40.50.1820">
    <property type="entry name" value="alpha/beta hydrolase"/>
    <property type="match status" value="1"/>
</dbReference>
<evidence type="ECO:0000313" key="5">
    <source>
        <dbReference type="EMBL" id="MBB5158733.1"/>
    </source>
</evidence>
<dbReference type="RefSeq" id="WP_184730680.1">
    <property type="nucleotide sequence ID" value="NZ_JACHIW010000002.1"/>
</dbReference>
<dbReference type="GO" id="GO:0016787">
    <property type="term" value="F:hydrolase activity"/>
    <property type="evidence" value="ECO:0007669"/>
    <property type="project" value="UniProtKB-KW"/>
</dbReference>
<dbReference type="Pfam" id="PF00135">
    <property type="entry name" value="COesterase"/>
    <property type="match status" value="1"/>
</dbReference>
<evidence type="ECO:0000259" key="4">
    <source>
        <dbReference type="Pfam" id="PF00135"/>
    </source>
</evidence>